<dbReference type="EMBL" id="CAACVG010005455">
    <property type="protein sequence ID" value="VEN39302.1"/>
    <property type="molecule type" value="Genomic_DNA"/>
</dbReference>
<dbReference type="FunFam" id="3.50.50.60:FF:000229">
    <property type="entry name" value="NADPH:adrenodoxin oxidoreductase, mitochondrial"/>
    <property type="match status" value="1"/>
</dbReference>
<keyword evidence="6" id="KW-0813">Transport</keyword>
<comment type="similarity">
    <text evidence="3 13">Belongs to the ferredoxin--NADP reductase type 1 family.</text>
</comment>
<evidence type="ECO:0000256" key="5">
    <source>
        <dbReference type="ARBA" id="ARBA00016287"/>
    </source>
</evidence>
<dbReference type="Proteomes" id="UP000410492">
    <property type="component" value="Unassembled WGS sequence"/>
</dbReference>
<feature type="domain" description="FAD/NAD(P)-binding" evidence="16">
    <location>
        <begin position="44"/>
        <end position="200"/>
    </location>
</feature>
<dbReference type="PANTHER" id="PTHR48467">
    <property type="entry name" value="GLUTAMATE SYNTHASE 1 [NADH], CHLOROPLASTIC-LIKE"/>
    <property type="match status" value="1"/>
</dbReference>
<dbReference type="PANTHER" id="PTHR48467:SF1">
    <property type="entry name" value="GLUTAMATE SYNTHASE 1 [NADH], CHLOROPLASTIC-LIKE"/>
    <property type="match status" value="1"/>
</dbReference>
<dbReference type="Gene3D" id="3.40.50.720">
    <property type="entry name" value="NAD(P)-binding Rossmann-like Domain"/>
    <property type="match status" value="1"/>
</dbReference>
<evidence type="ECO:0000256" key="10">
    <source>
        <dbReference type="ARBA" id="ARBA00022982"/>
    </source>
</evidence>
<dbReference type="EC" id="1.18.1.6" evidence="4 13"/>
<dbReference type="Gene3D" id="3.50.50.60">
    <property type="entry name" value="FAD/NAD(P)-binding domain"/>
    <property type="match status" value="1"/>
</dbReference>
<reference evidence="17 18" key="1">
    <citation type="submission" date="2019-01" db="EMBL/GenBank/DDBJ databases">
        <authorList>
            <person name="Sayadi A."/>
        </authorList>
    </citation>
    <scope>NUCLEOTIDE SEQUENCE [LARGE SCALE GENOMIC DNA]</scope>
</reference>
<feature type="binding site" evidence="14">
    <location>
        <position position="118"/>
    </location>
    <ligand>
        <name>FAD</name>
        <dbReference type="ChEBI" id="CHEBI:57692"/>
    </ligand>
</feature>
<feature type="binding site" evidence="14">
    <location>
        <position position="397"/>
    </location>
    <ligand>
        <name>FAD</name>
        <dbReference type="ChEBI" id="CHEBI:57692"/>
    </ligand>
</feature>
<evidence type="ECO:0000256" key="8">
    <source>
        <dbReference type="ARBA" id="ARBA00022827"/>
    </source>
</evidence>
<feature type="binding site" evidence="14">
    <location>
        <position position="53"/>
    </location>
    <ligand>
        <name>FAD</name>
        <dbReference type="ChEBI" id="CHEBI:57692"/>
    </ligand>
</feature>
<evidence type="ECO:0000256" key="4">
    <source>
        <dbReference type="ARBA" id="ARBA00013219"/>
    </source>
</evidence>
<evidence type="ECO:0000256" key="9">
    <source>
        <dbReference type="ARBA" id="ARBA00022857"/>
    </source>
</evidence>
<keyword evidence="11 13" id="KW-0560">Oxidoreductase</keyword>
<keyword evidence="8 13" id="KW-0274">FAD</keyword>
<sequence>MCSMVDTWDVIKINITYISTISKMKSKLWLFKRLYSQQIHLHPKICIVGAGPAGFYAAQHLLKKIEDVRIDIYERLPVPFGLVRYGVAPDHPEVKNVINTFTKTAENPNVRFLGNIALGSDVSLEVLQKAYHIVLLAYGTEECNRLEIPGEDLKNCICAKKIVGWYNGLPQNSKLDIDLSGENVVILGQGNVAMDVARILLTPIDVLKKTDITSYAIEALQKSNVKKVYLVGRRGPLQAAFTIKELREMLKLPGCSTIWKKEDFTDVQEYISILKRPRKRITELMLQSIEESKSSNGQKEFKPLFFRAPSKILGSNKVTTMILCKTVLKGTSKTEHDIQKMTAVGTEDEENIECGLVIPSIGYKAIPADPDVPFDFNKGVVMNTSYKVKKGLYVCGWLATGPRGVILNTMNNAFEAADVILKDISQGHLTNEPKGGYDDVKHGLSTQVVEWKDWLKIDKKEQEDGAGLGKPREKITDIAEMLRIAA</sequence>
<dbReference type="GO" id="GO:0016491">
    <property type="term" value="F:oxidoreductase activity"/>
    <property type="evidence" value="ECO:0007669"/>
    <property type="project" value="UniProtKB-KW"/>
</dbReference>
<dbReference type="AlphaFoldDB" id="A0A653BUL4"/>
<feature type="binding site" evidence="15">
    <location>
        <begin position="189"/>
        <end position="192"/>
    </location>
    <ligand>
        <name>NADP(+)</name>
        <dbReference type="ChEBI" id="CHEBI:58349"/>
    </ligand>
</feature>
<feature type="binding site" evidence="14">
    <location>
        <position position="82"/>
    </location>
    <ligand>
        <name>FAD</name>
        <dbReference type="ChEBI" id="CHEBI:57692"/>
    </ligand>
</feature>
<evidence type="ECO:0000256" key="11">
    <source>
        <dbReference type="ARBA" id="ARBA00023002"/>
    </source>
</evidence>
<dbReference type="PRINTS" id="PR00419">
    <property type="entry name" value="ADXRDTASE"/>
</dbReference>
<keyword evidence="18" id="KW-1185">Reference proteome</keyword>
<protein>
    <recommendedName>
        <fullName evidence="5 13">NADPH:adrenodoxin oxidoreductase, mitochondrial</fullName>
        <ecNumber evidence="4 13">1.18.1.6</ecNumber>
    </recommendedName>
</protein>
<dbReference type="GO" id="GO:0008203">
    <property type="term" value="P:cholesterol metabolic process"/>
    <property type="evidence" value="ECO:0007669"/>
    <property type="project" value="UniProtKB-UniPathway"/>
</dbReference>
<dbReference type="PIRSF" id="PIRSF000362">
    <property type="entry name" value="FNR"/>
    <property type="match status" value="1"/>
</dbReference>
<comment type="catalytic activity">
    <reaction evidence="12 13">
        <text>2 reduced [adrenodoxin] + NADP(+) + H(+) = 2 oxidized [adrenodoxin] + NADPH</text>
        <dbReference type="Rhea" id="RHEA:42312"/>
        <dbReference type="Rhea" id="RHEA-COMP:9998"/>
        <dbReference type="Rhea" id="RHEA-COMP:9999"/>
        <dbReference type="ChEBI" id="CHEBI:15378"/>
        <dbReference type="ChEBI" id="CHEBI:33737"/>
        <dbReference type="ChEBI" id="CHEBI:33738"/>
        <dbReference type="ChEBI" id="CHEBI:57783"/>
        <dbReference type="ChEBI" id="CHEBI:58349"/>
        <dbReference type="EC" id="1.18.1.6"/>
    </reaction>
</comment>
<comment type="cofactor">
    <cofactor evidence="1 13 14">
        <name>FAD</name>
        <dbReference type="ChEBI" id="CHEBI:57692"/>
    </cofactor>
</comment>
<name>A0A653BUL4_CALMS</name>
<dbReference type="Pfam" id="PF07992">
    <property type="entry name" value="Pyr_redox_2"/>
    <property type="match status" value="1"/>
</dbReference>
<feature type="binding site" evidence="15">
    <location>
        <begin position="233"/>
        <end position="234"/>
    </location>
    <ligand>
        <name>NADP(+)</name>
        <dbReference type="ChEBI" id="CHEBI:58349"/>
    </ligand>
</feature>
<dbReference type="InterPro" id="IPR023753">
    <property type="entry name" value="FAD/NAD-binding_dom"/>
</dbReference>
<gene>
    <name evidence="17" type="ORF">CALMAC_LOCUS3891</name>
</gene>
<evidence type="ECO:0000256" key="6">
    <source>
        <dbReference type="ARBA" id="ARBA00022448"/>
    </source>
</evidence>
<feature type="binding site" evidence="15">
    <location>
        <position position="404"/>
    </location>
    <ligand>
        <name>NADP(+)</name>
        <dbReference type="ChEBI" id="CHEBI:58349"/>
    </ligand>
</feature>
<evidence type="ECO:0000256" key="3">
    <source>
        <dbReference type="ARBA" id="ARBA00008312"/>
    </source>
</evidence>
<evidence type="ECO:0000313" key="17">
    <source>
        <dbReference type="EMBL" id="VEN39302.1"/>
    </source>
</evidence>
<evidence type="ECO:0000256" key="2">
    <source>
        <dbReference type="ARBA" id="ARBA00004731"/>
    </source>
</evidence>
<evidence type="ECO:0000256" key="1">
    <source>
        <dbReference type="ARBA" id="ARBA00001974"/>
    </source>
</evidence>
<accession>A0A653BUL4</accession>
<feature type="binding site" evidence="14">
    <location>
        <begin position="404"/>
        <end position="406"/>
    </location>
    <ligand>
        <name>FAD</name>
        <dbReference type="ChEBI" id="CHEBI:57692"/>
    </ligand>
</feature>
<dbReference type="UniPathway" id="UPA00296"/>
<evidence type="ECO:0000256" key="7">
    <source>
        <dbReference type="ARBA" id="ARBA00022630"/>
    </source>
</evidence>
<feature type="binding site" evidence="14">
    <location>
        <position position="74"/>
    </location>
    <ligand>
        <name>FAD</name>
        <dbReference type="ChEBI" id="CHEBI:57692"/>
    </ligand>
</feature>
<dbReference type="GO" id="GO:0005739">
    <property type="term" value="C:mitochondrion"/>
    <property type="evidence" value="ECO:0007669"/>
    <property type="project" value="UniProtKB-SubCell"/>
</dbReference>
<comment type="pathway">
    <text evidence="2">Steroid metabolism; cholesterol metabolism.</text>
</comment>
<evidence type="ECO:0000313" key="18">
    <source>
        <dbReference type="Proteomes" id="UP000410492"/>
    </source>
</evidence>
<organism evidence="17 18">
    <name type="scientific">Callosobruchus maculatus</name>
    <name type="common">Southern cowpea weevil</name>
    <name type="synonym">Pulse bruchid</name>
    <dbReference type="NCBI Taxonomy" id="64391"/>
    <lineage>
        <taxon>Eukaryota</taxon>
        <taxon>Metazoa</taxon>
        <taxon>Ecdysozoa</taxon>
        <taxon>Arthropoda</taxon>
        <taxon>Hexapoda</taxon>
        <taxon>Insecta</taxon>
        <taxon>Pterygota</taxon>
        <taxon>Neoptera</taxon>
        <taxon>Endopterygota</taxon>
        <taxon>Coleoptera</taxon>
        <taxon>Polyphaga</taxon>
        <taxon>Cucujiformia</taxon>
        <taxon>Chrysomeloidea</taxon>
        <taxon>Chrysomelidae</taxon>
        <taxon>Bruchinae</taxon>
        <taxon>Bruchini</taxon>
        <taxon>Callosobruchus</taxon>
    </lineage>
</organism>
<dbReference type="InterPro" id="IPR021163">
    <property type="entry name" value="Ferredox_Rdtase_adrenod"/>
</dbReference>
<dbReference type="OrthoDB" id="333024at2759"/>
<evidence type="ECO:0000259" key="16">
    <source>
        <dbReference type="Pfam" id="PF07992"/>
    </source>
</evidence>
<evidence type="ECO:0000256" key="13">
    <source>
        <dbReference type="PIRNR" id="PIRNR000362"/>
    </source>
</evidence>
<keyword evidence="13" id="KW-0496">Mitochondrion</keyword>
<evidence type="ECO:0000256" key="15">
    <source>
        <dbReference type="PIRSR" id="PIRSR000362-2"/>
    </source>
</evidence>
<evidence type="ECO:0000256" key="14">
    <source>
        <dbReference type="PIRSR" id="PIRSR000362-1"/>
    </source>
</evidence>
<dbReference type="InterPro" id="IPR036188">
    <property type="entry name" value="FAD/NAD-bd_sf"/>
</dbReference>
<evidence type="ECO:0000256" key="12">
    <source>
        <dbReference type="ARBA" id="ARBA00048933"/>
    </source>
</evidence>
<dbReference type="InterPro" id="IPR055275">
    <property type="entry name" value="Ferredox_Rdtase"/>
</dbReference>
<proteinExistence type="inferred from homology"/>
<keyword evidence="7 13" id="KW-0285">Flavoprotein</keyword>
<keyword evidence="9 13" id="KW-0521">NADP</keyword>
<keyword evidence="10" id="KW-0249">Electron transport</keyword>
<comment type="subcellular location">
    <subcellularLocation>
        <location evidence="13">Mitochondrion</location>
    </subcellularLocation>
</comment>
<dbReference type="SUPFAM" id="SSF51971">
    <property type="entry name" value="Nucleotide-binding domain"/>
    <property type="match status" value="1"/>
</dbReference>
<feature type="binding site" evidence="15">
    <location>
        <position position="245"/>
    </location>
    <ligand>
        <name>NADP(+)</name>
        <dbReference type="ChEBI" id="CHEBI:58349"/>
    </ligand>
</feature>